<gene>
    <name evidence="1" type="ORF">SAMN05444372_11070</name>
</gene>
<evidence type="ECO:0000313" key="1">
    <source>
        <dbReference type="EMBL" id="SHG81720.1"/>
    </source>
</evidence>
<protein>
    <recommendedName>
        <fullName evidence="3">AAA domain-containing protein</fullName>
    </recommendedName>
</protein>
<reference evidence="2" key="1">
    <citation type="submission" date="2016-11" db="EMBL/GenBank/DDBJ databases">
        <authorList>
            <person name="Varghese N."/>
            <person name="Submissions S."/>
        </authorList>
    </citation>
    <scope>NUCLEOTIDE SEQUENCE [LARGE SCALE GENOMIC DNA]</scope>
    <source>
        <strain evidence="2">DSM 17659</strain>
    </source>
</reference>
<keyword evidence="2" id="KW-1185">Reference proteome</keyword>
<dbReference type="STRING" id="229205.SAMN05444372_11070"/>
<organism evidence="1 2">
    <name type="scientific">Flavobacterium micromati</name>
    <dbReference type="NCBI Taxonomy" id="229205"/>
    <lineage>
        <taxon>Bacteria</taxon>
        <taxon>Pseudomonadati</taxon>
        <taxon>Bacteroidota</taxon>
        <taxon>Flavobacteriia</taxon>
        <taxon>Flavobacteriales</taxon>
        <taxon>Flavobacteriaceae</taxon>
        <taxon>Flavobacterium</taxon>
    </lineage>
</organism>
<dbReference type="EMBL" id="FQWF01000010">
    <property type="protein sequence ID" value="SHG81720.1"/>
    <property type="molecule type" value="Genomic_DNA"/>
</dbReference>
<sequence length="617" mass="71417">MEQSKPHSGRLLPFHGWYRQVGCNLRPKSSIFVSKQIFMITRIEIRNVKGIGTTTENCNYNFEISPNKPNILVAPNGFGKSSFSVAFKSLQPGKIVLEKEHYFKNSELNLPSISITYEENGTSNTVSANQVSNIIKSEFDYFVINNQIYAKAKKNNLGGFVIATASLETPPIILVNNIPELIHFDYTITHHREVFGQNGKVLKNISVLFGNDKMIKGLANYYVHINRLNTGVKTQEKLNSFIERVNEQVGNAETVLDWIENNELGNLEDIPYLRDIKNYIISLDLNYTRVADSFLTAIQFAKMFKENEANFKAAILRKIYNYEKDQYEALFASFNSSWQNFKPLAKDNKLIVEIPKTAYISNGQRDVMCFIALLKKAELKLTKSKGVLIIDEVFDYLDDANLIAVQYYVTQFIQKFQSEGRKIYPIIFTHLNPYFFKNFVFSKQKVHFLNSKAAKINEHFKKILINRENILIKDNVSKYHLHYEPISINIRPDFESLNLKPTWGNSQIFEEFIGDEFTKYNNNEEIYDPFAVCCAVRKKVEKNIYDKLLTQEFKDEFLNTHTTPNKLKFAENKGVVVPEIYYLLGIIYNDGMHWKDNEVSIANKLENYTIRKMIGEI</sequence>
<evidence type="ECO:0008006" key="3">
    <source>
        <dbReference type="Google" id="ProtNLM"/>
    </source>
</evidence>
<dbReference type="InterPro" id="IPR027417">
    <property type="entry name" value="P-loop_NTPase"/>
</dbReference>
<proteinExistence type="predicted"/>
<dbReference type="Proteomes" id="UP000184020">
    <property type="component" value="Unassembled WGS sequence"/>
</dbReference>
<dbReference type="AlphaFoldDB" id="A0A1M5MWK7"/>
<dbReference type="SUPFAM" id="SSF52540">
    <property type="entry name" value="P-loop containing nucleoside triphosphate hydrolases"/>
    <property type="match status" value="1"/>
</dbReference>
<evidence type="ECO:0000313" key="2">
    <source>
        <dbReference type="Proteomes" id="UP000184020"/>
    </source>
</evidence>
<accession>A0A1M5MWK7</accession>
<name>A0A1M5MWK7_9FLAO</name>
<dbReference type="Gene3D" id="3.40.50.300">
    <property type="entry name" value="P-loop containing nucleotide triphosphate hydrolases"/>
    <property type="match status" value="1"/>
</dbReference>